<reference evidence="6" key="1">
    <citation type="submission" date="2021-08" db="EMBL/GenBank/DDBJ databases">
        <title>WGS assembly of Ceratopteris richardii.</title>
        <authorList>
            <person name="Marchant D.B."/>
            <person name="Chen G."/>
            <person name="Jenkins J."/>
            <person name="Shu S."/>
            <person name="Leebens-Mack J."/>
            <person name="Grimwood J."/>
            <person name="Schmutz J."/>
            <person name="Soltis P."/>
            <person name="Soltis D."/>
            <person name="Chen Z.-H."/>
        </authorList>
    </citation>
    <scope>NUCLEOTIDE SEQUENCE</scope>
    <source>
        <strain evidence="6">Whitten #5841</strain>
        <tissue evidence="6">Leaf</tissue>
    </source>
</reference>
<evidence type="ECO:0000259" key="5">
    <source>
        <dbReference type="PROSITE" id="PS50071"/>
    </source>
</evidence>
<keyword evidence="7" id="KW-1185">Reference proteome</keyword>
<evidence type="ECO:0000313" key="6">
    <source>
        <dbReference type="EMBL" id="KAH7373692.1"/>
    </source>
</evidence>
<feature type="compositionally biased region" description="Low complexity" evidence="4">
    <location>
        <begin position="12"/>
        <end position="23"/>
    </location>
</feature>
<accession>A0A8T2SV65</accession>
<evidence type="ECO:0000256" key="3">
    <source>
        <dbReference type="RuleBase" id="RU000682"/>
    </source>
</evidence>
<evidence type="ECO:0000256" key="2">
    <source>
        <dbReference type="PROSITE-ProRule" id="PRU00108"/>
    </source>
</evidence>
<gene>
    <name evidence="6" type="ORF">KP509_17G068900</name>
</gene>
<feature type="region of interest" description="Disordered" evidence="4">
    <location>
        <begin position="1"/>
        <end position="40"/>
    </location>
</feature>
<feature type="compositionally biased region" description="Polar residues" evidence="4">
    <location>
        <begin position="1"/>
        <end position="10"/>
    </location>
</feature>
<dbReference type="InterPro" id="IPR044559">
    <property type="entry name" value="WOX13-like"/>
</dbReference>
<dbReference type="AlphaFoldDB" id="A0A8T2SV65"/>
<keyword evidence="2 3" id="KW-0539">Nucleus</keyword>
<dbReference type="Gene3D" id="1.10.10.60">
    <property type="entry name" value="Homeodomain-like"/>
    <property type="match status" value="1"/>
</dbReference>
<dbReference type="Pfam" id="PF00046">
    <property type="entry name" value="Homeodomain"/>
    <property type="match status" value="1"/>
</dbReference>
<dbReference type="EMBL" id="CM035422">
    <property type="protein sequence ID" value="KAH7373692.1"/>
    <property type="molecule type" value="Genomic_DNA"/>
</dbReference>
<dbReference type="InterPro" id="IPR009057">
    <property type="entry name" value="Homeodomain-like_sf"/>
</dbReference>
<dbReference type="InterPro" id="IPR001356">
    <property type="entry name" value="HD"/>
</dbReference>
<proteinExistence type="predicted"/>
<feature type="DNA-binding region" description="Homeobox" evidence="2">
    <location>
        <begin position="114"/>
        <end position="178"/>
    </location>
</feature>
<dbReference type="GO" id="GO:0003700">
    <property type="term" value="F:DNA-binding transcription factor activity"/>
    <property type="evidence" value="ECO:0007669"/>
    <property type="project" value="InterPro"/>
</dbReference>
<dbReference type="PANTHER" id="PTHR46777:SF5">
    <property type="entry name" value="WUSCHEL-RELATED HOMEOBOX 13"/>
    <property type="match status" value="1"/>
</dbReference>
<dbReference type="PROSITE" id="PS50071">
    <property type="entry name" value="HOMEOBOX_2"/>
    <property type="match status" value="1"/>
</dbReference>
<evidence type="ECO:0000313" key="7">
    <source>
        <dbReference type="Proteomes" id="UP000825935"/>
    </source>
</evidence>
<dbReference type="OrthoDB" id="6159439at2759"/>
<organism evidence="6 7">
    <name type="scientific">Ceratopteris richardii</name>
    <name type="common">Triangle waterfern</name>
    <dbReference type="NCBI Taxonomy" id="49495"/>
    <lineage>
        <taxon>Eukaryota</taxon>
        <taxon>Viridiplantae</taxon>
        <taxon>Streptophyta</taxon>
        <taxon>Embryophyta</taxon>
        <taxon>Tracheophyta</taxon>
        <taxon>Polypodiopsida</taxon>
        <taxon>Polypodiidae</taxon>
        <taxon>Polypodiales</taxon>
        <taxon>Pteridineae</taxon>
        <taxon>Pteridaceae</taxon>
        <taxon>Parkerioideae</taxon>
        <taxon>Ceratopteris</taxon>
    </lineage>
</organism>
<dbReference type="GO" id="GO:0005634">
    <property type="term" value="C:nucleus"/>
    <property type="evidence" value="ECO:0007669"/>
    <property type="project" value="UniProtKB-SubCell"/>
</dbReference>
<comment type="subcellular location">
    <subcellularLocation>
        <location evidence="1 2 3">Nucleus</location>
    </subcellularLocation>
</comment>
<feature type="domain" description="Homeobox" evidence="5">
    <location>
        <begin position="112"/>
        <end position="177"/>
    </location>
</feature>
<keyword evidence="2 3" id="KW-0238">DNA-binding</keyword>
<dbReference type="GO" id="GO:0003677">
    <property type="term" value="F:DNA binding"/>
    <property type="evidence" value="ECO:0007669"/>
    <property type="project" value="UniProtKB-UniRule"/>
</dbReference>
<dbReference type="SMART" id="SM00389">
    <property type="entry name" value="HOX"/>
    <property type="match status" value="1"/>
</dbReference>
<sequence>MIGANTNKEPTSSKMASGSAAGAVPPQARPSTTVPHTTIRLPEAEGLVTVRGQVMTDEQMETLRRQISVYATICQQLVEMHKATMAQQQALSGLMYGHASPLDSALNTMGQKFTSRQRWTPSQTQLQILEKLFQQGNGAPSRQRIKEICAELSQYGQISETNVYNWFQNRRARTKRKQQGVANGESELDTDVDSQEEKRVCTDRDLPNDGVAFQIQSSSQAREHAEYDLHYDAQKRPQSSQRVSALGESPLALNKAEGDDGVSTTMGLRMNIPRASN</sequence>
<name>A0A8T2SV65_CERRI</name>
<feature type="region of interest" description="Disordered" evidence="4">
    <location>
        <begin position="233"/>
        <end position="277"/>
    </location>
</feature>
<evidence type="ECO:0000256" key="4">
    <source>
        <dbReference type="SAM" id="MobiDB-lite"/>
    </source>
</evidence>
<dbReference type="Proteomes" id="UP000825935">
    <property type="component" value="Chromosome 17"/>
</dbReference>
<comment type="caution">
    <text evidence="6">The sequence shown here is derived from an EMBL/GenBank/DDBJ whole genome shotgun (WGS) entry which is preliminary data.</text>
</comment>
<protein>
    <recommendedName>
        <fullName evidence="5">Homeobox domain-containing protein</fullName>
    </recommendedName>
</protein>
<dbReference type="PANTHER" id="PTHR46777">
    <property type="entry name" value="WUSCHEL-RELATED HOMEOBOX 13"/>
    <property type="match status" value="1"/>
</dbReference>
<keyword evidence="2 3" id="KW-0371">Homeobox</keyword>
<feature type="region of interest" description="Disordered" evidence="4">
    <location>
        <begin position="176"/>
        <end position="198"/>
    </location>
</feature>
<dbReference type="CDD" id="cd00086">
    <property type="entry name" value="homeodomain"/>
    <property type="match status" value="1"/>
</dbReference>
<dbReference type="SUPFAM" id="SSF46689">
    <property type="entry name" value="Homeodomain-like"/>
    <property type="match status" value="1"/>
</dbReference>
<evidence type="ECO:0000256" key="1">
    <source>
        <dbReference type="ARBA" id="ARBA00004123"/>
    </source>
</evidence>